<name>A0A1W6LHS8_9BURK</name>
<dbReference type="InterPro" id="IPR040198">
    <property type="entry name" value="Fido_containing"/>
</dbReference>
<feature type="domain" description="Fido" evidence="3">
    <location>
        <begin position="117"/>
        <end position="282"/>
    </location>
</feature>
<gene>
    <name evidence="4" type="ORF">A4W93_07240</name>
</gene>
<proteinExistence type="predicted"/>
<evidence type="ECO:0000256" key="1">
    <source>
        <dbReference type="PIRSR" id="PIRSR640198-1"/>
    </source>
</evidence>
<dbReference type="InterPro" id="IPR025230">
    <property type="entry name" value="DUF4172"/>
</dbReference>
<evidence type="ECO:0000256" key="2">
    <source>
        <dbReference type="PIRSR" id="PIRSR640198-2"/>
    </source>
</evidence>
<protein>
    <submittedName>
        <fullName evidence="4">Cell filamentation protein Fic</fullName>
    </submittedName>
</protein>
<dbReference type="Pfam" id="PF13776">
    <property type="entry name" value="DUF4172"/>
    <property type="match status" value="1"/>
</dbReference>
<dbReference type="KEGG" id="rgu:A4W93_07240"/>
<accession>A0A1W6LHS8</accession>
<dbReference type="SUPFAM" id="SSF140931">
    <property type="entry name" value="Fic-like"/>
    <property type="match status" value="1"/>
</dbReference>
<dbReference type="InterPro" id="IPR003812">
    <property type="entry name" value="Fido"/>
</dbReference>
<dbReference type="PANTHER" id="PTHR13504:SF33">
    <property type="entry name" value="FIC FAMILY PROTEIN"/>
    <property type="match status" value="1"/>
</dbReference>
<evidence type="ECO:0000259" key="3">
    <source>
        <dbReference type="PROSITE" id="PS51459"/>
    </source>
</evidence>
<dbReference type="InterPro" id="IPR036388">
    <property type="entry name" value="WH-like_DNA-bd_sf"/>
</dbReference>
<dbReference type="PANTHER" id="PTHR13504">
    <property type="entry name" value="FIDO DOMAIN-CONTAINING PROTEIN DDB_G0283145"/>
    <property type="match status" value="1"/>
</dbReference>
<dbReference type="Pfam" id="PF02661">
    <property type="entry name" value="Fic"/>
    <property type="match status" value="1"/>
</dbReference>
<dbReference type="GO" id="GO:0005524">
    <property type="term" value="F:ATP binding"/>
    <property type="evidence" value="ECO:0007669"/>
    <property type="project" value="UniProtKB-KW"/>
</dbReference>
<dbReference type="Gene3D" id="1.10.3290.10">
    <property type="entry name" value="Fido-like domain"/>
    <property type="match status" value="1"/>
</dbReference>
<evidence type="ECO:0000313" key="5">
    <source>
        <dbReference type="Proteomes" id="UP000193427"/>
    </source>
</evidence>
<keyword evidence="2" id="KW-0547">Nucleotide-binding</keyword>
<feature type="active site" evidence="1">
    <location>
        <position position="217"/>
    </location>
</feature>
<dbReference type="STRING" id="946333.A4W93_07240"/>
<dbReference type="AlphaFoldDB" id="A0A1W6LHS8"/>
<feature type="binding site" evidence="2">
    <location>
        <begin position="221"/>
        <end position="228"/>
    </location>
    <ligand>
        <name>ATP</name>
        <dbReference type="ChEBI" id="CHEBI:30616"/>
    </ligand>
</feature>
<dbReference type="PROSITE" id="PS51459">
    <property type="entry name" value="FIDO"/>
    <property type="match status" value="1"/>
</dbReference>
<dbReference type="InterPro" id="IPR036597">
    <property type="entry name" value="Fido-like_dom_sf"/>
</dbReference>
<dbReference type="Gene3D" id="1.10.10.10">
    <property type="entry name" value="Winged helix-like DNA-binding domain superfamily/Winged helix DNA-binding domain"/>
    <property type="match status" value="1"/>
</dbReference>
<keyword evidence="2" id="KW-0067">ATP-binding</keyword>
<dbReference type="RefSeq" id="WP_237357720.1">
    <property type="nucleotide sequence ID" value="NZ_BSPR01000008.1"/>
</dbReference>
<reference evidence="4 5" key="1">
    <citation type="submission" date="2016-04" db="EMBL/GenBank/DDBJ databases">
        <title>Complete genome sequence of natural rubber-degrading, novel Gram-negative bacterium, Rhizobacter gummiphilus strain NS21.</title>
        <authorList>
            <person name="Tabata M."/>
            <person name="Kasai D."/>
            <person name="Fukuda M."/>
        </authorList>
    </citation>
    <scope>NUCLEOTIDE SEQUENCE [LARGE SCALE GENOMIC DNA]</scope>
    <source>
        <strain evidence="4 5">NS21</strain>
    </source>
</reference>
<organism evidence="4 5">
    <name type="scientific">Piscinibacter gummiphilus</name>
    <dbReference type="NCBI Taxonomy" id="946333"/>
    <lineage>
        <taxon>Bacteria</taxon>
        <taxon>Pseudomonadati</taxon>
        <taxon>Pseudomonadota</taxon>
        <taxon>Betaproteobacteria</taxon>
        <taxon>Burkholderiales</taxon>
        <taxon>Sphaerotilaceae</taxon>
        <taxon>Piscinibacter</taxon>
    </lineage>
</organism>
<dbReference type="EMBL" id="CP015118">
    <property type="protein sequence ID" value="ARN23773.1"/>
    <property type="molecule type" value="Genomic_DNA"/>
</dbReference>
<sequence length="398" mass="43384">MSPKQPKFIWQQPSWRRFAVQADSVAADLARAHKSHGVVEGQAAAIGVTLDGEVAVHVLSAEVIATAAIEGQHYSAAAVRSSVLRRLGLPHTGGTDRHVDGLVEVINDATDNFAVPLDADRLCRWQSALFPGGTSGIQRIAVGRFRDHAEPMQIVSGQADRETVHYEAPPSRSVPAEMDHFLEWFNATDPTKPAAPGAAMDGFTRAAIAHLWFELIHPFEDGNGRVGRAVMDMAIAQHQGKPLRLYSVSQQLMSHRAEYYEALNQAARGTGDVTEWVRWFARQVTSACEASSSIIDQAIQKRRFWERHGSEAVNPRQRKVLQRLLDDGDGGFAGGLNAEKYMKMTGASKPTATRDLAAMVAAGQLWTSGAGKAVRYYVAMPGWTHGVEARNHEPPSAP</sequence>
<keyword evidence="5" id="KW-1185">Reference proteome</keyword>
<dbReference type="Proteomes" id="UP000193427">
    <property type="component" value="Chromosome"/>
</dbReference>
<feature type="binding site" evidence="2">
    <location>
        <begin position="259"/>
        <end position="260"/>
    </location>
    <ligand>
        <name>ATP</name>
        <dbReference type="ChEBI" id="CHEBI:30616"/>
    </ligand>
</feature>
<evidence type="ECO:0000313" key="4">
    <source>
        <dbReference type="EMBL" id="ARN23773.1"/>
    </source>
</evidence>